<dbReference type="GO" id="GO:0016740">
    <property type="term" value="F:transferase activity"/>
    <property type="evidence" value="ECO:0007669"/>
    <property type="project" value="UniProtKB-KW"/>
</dbReference>
<dbReference type="Pfam" id="PF00884">
    <property type="entry name" value="Sulfatase"/>
    <property type="match status" value="1"/>
</dbReference>
<dbReference type="PANTHER" id="PTHR42693:SF33">
    <property type="entry name" value="ARYLSULFATASE"/>
    <property type="match status" value="1"/>
</dbReference>
<proteinExistence type="inferred from homology"/>
<evidence type="ECO:0000256" key="1">
    <source>
        <dbReference type="ARBA" id="ARBA00008779"/>
    </source>
</evidence>
<dbReference type="PROSITE" id="PS51257">
    <property type="entry name" value="PROKAR_LIPOPROTEIN"/>
    <property type="match status" value="1"/>
</dbReference>
<dbReference type="InterPro" id="IPR050738">
    <property type="entry name" value="Sulfatase"/>
</dbReference>
<keyword evidence="4" id="KW-1185">Reference proteome</keyword>
<dbReference type="EMBL" id="WJYA01000002">
    <property type="protein sequence ID" value="MTE25774.1"/>
    <property type="molecule type" value="Genomic_DNA"/>
</dbReference>
<feature type="domain" description="Sulfatase N-terminal" evidence="2">
    <location>
        <begin position="27"/>
        <end position="95"/>
    </location>
</feature>
<dbReference type="InterPro" id="IPR000917">
    <property type="entry name" value="Sulfatase_N"/>
</dbReference>
<keyword evidence="3" id="KW-0808">Transferase</keyword>
<evidence type="ECO:0000259" key="2">
    <source>
        <dbReference type="Pfam" id="PF00884"/>
    </source>
</evidence>
<dbReference type="Gene3D" id="3.40.720.10">
    <property type="entry name" value="Alkaline Phosphatase, subunit A"/>
    <property type="match status" value="1"/>
</dbReference>
<dbReference type="PANTHER" id="PTHR42693">
    <property type="entry name" value="ARYLSULFATASE FAMILY MEMBER"/>
    <property type="match status" value="1"/>
</dbReference>
<sequence length="105" mass="11742">MNRILLLASFVCFLMSCSSKEDNLRLNIIFIMVDDLGYADLSIYGNDAFSTPNIDRFIKEGVKFTKAYAAAPYCSPTRVALMTGKYPSKFKIGLREPITLSEADL</sequence>
<comment type="similarity">
    <text evidence="1">Belongs to the sulfatase family.</text>
</comment>
<name>A0A7K1GBK4_9FLAO</name>
<dbReference type="SUPFAM" id="SSF53649">
    <property type="entry name" value="Alkaline phosphatase-like"/>
    <property type="match status" value="1"/>
</dbReference>
<gene>
    <name evidence="3" type="ORF">F1003_02415</name>
</gene>
<comment type="caution">
    <text evidence="3">The sequence shown here is derived from an EMBL/GenBank/DDBJ whole genome shotgun (WGS) entry which is preliminary data.</text>
</comment>
<evidence type="ECO:0000313" key="4">
    <source>
        <dbReference type="Proteomes" id="UP000447545"/>
    </source>
</evidence>
<dbReference type="InterPro" id="IPR017850">
    <property type="entry name" value="Alkaline_phosphatase_core_sf"/>
</dbReference>
<dbReference type="GO" id="GO:0004065">
    <property type="term" value="F:arylsulfatase activity"/>
    <property type="evidence" value="ECO:0007669"/>
    <property type="project" value="TreeGrafter"/>
</dbReference>
<keyword evidence="3" id="KW-0378">Hydrolase</keyword>
<dbReference type="AlphaFoldDB" id="A0A7K1GBK4"/>
<reference evidence="3 4" key="1">
    <citation type="submission" date="2019-11" db="EMBL/GenBank/DDBJ databases">
        <title>Winogradskyella ouciana sp. nov., isolated from the hadal seawater of the Mariana Trench.</title>
        <authorList>
            <person name="Liu R."/>
        </authorList>
    </citation>
    <scope>NUCLEOTIDE SEQUENCE [LARGE SCALE GENOMIC DNA]</scope>
    <source>
        <strain evidence="3 4">ZXX205</strain>
    </source>
</reference>
<dbReference type="Proteomes" id="UP000447545">
    <property type="component" value="Unassembled WGS sequence"/>
</dbReference>
<evidence type="ECO:0000313" key="3">
    <source>
        <dbReference type="EMBL" id="MTE25774.1"/>
    </source>
</evidence>
<accession>A0A7K1GBK4</accession>
<organism evidence="3 4">
    <name type="scientific">Winogradskyella ouciana</name>
    <dbReference type="NCBI Taxonomy" id="2608631"/>
    <lineage>
        <taxon>Bacteria</taxon>
        <taxon>Pseudomonadati</taxon>
        <taxon>Bacteroidota</taxon>
        <taxon>Flavobacteriia</taxon>
        <taxon>Flavobacteriales</taxon>
        <taxon>Flavobacteriaceae</taxon>
        <taxon>Winogradskyella</taxon>
    </lineage>
</organism>
<protein>
    <submittedName>
        <fullName evidence="3">Sulfatase-like hydrolase/transferase</fullName>
    </submittedName>
</protein>